<evidence type="ECO:0000313" key="3">
    <source>
        <dbReference type="Proteomes" id="UP001362999"/>
    </source>
</evidence>
<evidence type="ECO:0000256" key="1">
    <source>
        <dbReference type="SAM" id="MobiDB-lite"/>
    </source>
</evidence>
<feature type="compositionally biased region" description="Basic and acidic residues" evidence="1">
    <location>
        <begin position="562"/>
        <end position="578"/>
    </location>
</feature>
<gene>
    <name evidence="2" type="ORF">R3P38DRAFT_67678</name>
</gene>
<proteinExistence type="predicted"/>
<protein>
    <submittedName>
        <fullName evidence="2">Uncharacterized protein</fullName>
    </submittedName>
</protein>
<feature type="compositionally biased region" description="Basic and acidic residues" evidence="1">
    <location>
        <begin position="543"/>
        <end position="555"/>
    </location>
</feature>
<reference evidence="2 3" key="1">
    <citation type="journal article" date="2024" name="J Genomics">
        <title>Draft genome sequencing and assembly of Favolaschia claudopus CIRM-BRFM 2984 isolated from oak limbs.</title>
        <authorList>
            <person name="Navarro D."/>
            <person name="Drula E."/>
            <person name="Chaduli D."/>
            <person name="Cazenave R."/>
            <person name="Ahrendt S."/>
            <person name="Wang J."/>
            <person name="Lipzen A."/>
            <person name="Daum C."/>
            <person name="Barry K."/>
            <person name="Grigoriev I.V."/>
            <person name="Favel A."/>
            <person name="Rosso M.N."/>
            <person name="Martin F."/>
        </authorList>
    </citation>
    <scope>NUCLEOTIDE SEQUENCE [LARGE SCALE GENOMIC DNA]</scope>
    <source>
        <strain evidence="2 3">CIRM-BRFM 2984</strain>
    </source>
</reference>
<feature type="compositionally biased region" description="Gly residues" evidence="1">
    <location>
        <begin position="27"/>
        <end position="47"/>
    </location>
</feature>
<feature type="region of interest" description="Disordered" evidence="1">
    <location>
        <begin position="543"/>
        <end position="578"/>
    </location>
</feature>
<organism evidence="2 3">
    <name type="scientific">Favolaschia claudopus</name>
    <dbReference type="NCBI Taxonomy" id="2862362"/>
    <lineage>
        <taxon>Eukaryota</taxon>
        <taxon>Fungi</taxon>
        <taxon>Dikarya</taxon>
        <taxon>Basidiomycota</taxon>
        <taxon>Agaricomycotina</taxon>
        <taxon>Agaricomycetes</taxon>
        <taxon>Agaricomycetidae</taxon>
        <taxon>Agaricales</taxon>
        <taxon>Marasmiineae</taxon>
        <taxon>Mycenaceae</taxon>
        <taxon>Favolaschia</taxon>
    </lineage>
</organism>
<name>A0AAW0D0Z0_9AGAR</name>
<sequence length="578" mass="65412">MDSDDSEYEALDSTLSGSLMTTVNVSGGRGGPGGRAGQHGGTGGTGQGPRLNFKSKTTVVKVRVGRVNDSGEPDSQDDFNFRRIPLGDLFLQRQLYVDGPKADQVHFGRKRCSVRIVRSAKIGSCEFTVATYQGDNAEREWKEEVDRCMDIRHESILQLYGTVRCRNTWVAVFHGADLIRFDDFSLDYCHSPILECYVYVYAHHDRNEVDFYLDSNFGCNMPDRVGLLINRSNGRLCIDLESDRDFDLSWTISLFSENLAEPLSPVEILSPSNLSYIVKTLTLDQCHKFIYAWKSSLPINIPISSTDTAHFGGIYCTAGDNSSLQVVALPQLRSDREITGVLTRVFWGHNYVDYDSDCGFTRISYSEVTQGDQFCVQYFFIDRSTRSAWMSQANHIFALLDVESDLDRYVFVARIRVTVELRRPRKHSNPSPEGYLFMCPSQDFLTGPATFKCPKCPWYWSLDPSGAEKLDEKKATELGFPTIHSSIEIEVKSWDEFAYEGLCDFHERKGFNPYSRDMAVELNEPFYELFSDEEPLIVEESVSAKERANATEPGREGGNTGEEGHDMMDFLDGRKSMH</sequence>
<dbReference type="Proteomes" id="UP001362999">
    <property type="component" value="Unassembled WGS sequence"/>
</dbReference>
<feature type="region of interest" description="Disordered" evidence="1">
    <location>
        <begin position="19"/>
        <end position="52"/>
    </location>
</feature>
<keyword evidence="3" id="KW-1185">Reference proteome</keyword>
<dbReference type="AlphaFoldDB" id="A0AAW0D0Z0"/>
<dbReference type="EMBL" id="JAWWNJ010000010">
    <property type="protein sequence ID" value="KAK7046202.1"/>
    <property type="molecule type" value="Genomic_DNA"/>
</dbReference>
<evidence type="ECO:0000313" key="2">
    <source>
        <dbReference type="EMBL" id="KAK7046202.1"/>
    </source>
</evidence>
<comment type="caution">
    <text evidence="2">The sequence shown here is derived from an EMBL/GenBank/DDBJ whole genome shotgun (WGS) entry which is preliminary data.</text>
</comment>
<accession>A0AAW0D0Z0</accession>